<keyword evidence="1" id="KW-0812">Transmembrane</keyword>
<proteinExistence type="predicted"/>
<name>A0A316HVK7_9PSEU</name>
<sequence>MRTARTASYRIFRFTKEYRWTLLGLIVVVVGVVSTFVVIPSSVLMVEAVLSVLLITLEVRKNVREAKKTSFLPRPIDGFEDVVARLANDDGFRVLATQAGTFVHDRRTSERMRSPEQHVRMADRSYVVPAQLQPHARRFLKHVLANHPHRFNGPCLGWNTNFTDPAWESGDIEVVAGDHFRFVQSDELSTKDVEVDGRVLPEFGRALFVSRDGAVRNLRDSWLFNHIGASTLAITCDGRLVGTMQSEANIASPKLLAPSGSGGVEPKDFKGERRLPLSQLAINAATRELTEESGVEPSEMAQSYLLGFGRWLDMAGRGELLCVTFLSIDSHAVRQKRLRRSEKAYTARTDSLRFAQPLREWNPAKPAAMLPNGHRSRMSVPLGAALSLLAEESARAGSAVRERLLRLPISP</sequence>
<evidence type="ECO:0008006" key="4">
    <source>
        <dbReference type="Google" id="ProtNLM"/>
    </source>
</evidence>
<evidence type="ECO:0000313" key="2">
    <source>
        <dbReference type="EMBL" id="PWK84143.1"/>
    </source>
</evidence>
<reference evidence="2 3" key="1">
    <citation type="submission" date="2018-05" db="EMBL/GenBank/DDBJ databases">
        <title>Genomic Encyclopedia of Type Strains, Phase IV (KMG-IV): sequencing the most valuable type-strain genomes for metagenomic binning, comparative biology and taxonomic classification.</title>
        <authorList>
            <person name="Goeker M."/>
        </authorList>
    </citation>
    <scope>NUCLEOTIDE SEQUENCE [LARGE SCALE GENOMIC DNA]</scope>
    <source>
        <strain evidence="2 3">DSM 45480</strain>
    </source>
</reference>
<accession>A0A316HVK7</accession>
<comment type="caution">
    <text evidence="2">The sequence shown here is derived from an EMBL/GenBank/DDBJ whole genome shotgun (WGS) entry which is preliminary data.</text>
</comment>
<dbReference type="AlphaFoldDB" id="A0A316HVK7"/>
<organism evidence="2 3">
    <name type="scientific">Lentzea atacamensis</name>
    <dbReference type="NCBI Taxonomy" id="531938"/>
    <lineage>
        <taxon>Bacteria</taxon>
        <taxon>Bacillati</taxon>
        <taxon>Actinomycetota</taxon>
        <taxon>Actinomycetes</taxon>
        <taxon>Pseudonocardiales</taxon>
        <taxon>Pseudonocardiaceae</taxon>
        <taxon>Lentzea</taxon>
    </lineage>
</organism>
<protein>
    <recommendedName>
        <fullName evidence="4">Nudix hydrolase domain-containing protein</fullName>
    </recommendedName>
</protein>
<keyword evidence="1" id="KW-1133">Transmembrane helix</keyword>
<evidence type="ECO:0000313" key="3">
    <source>
        <dbReference type="Proteomes" id="UP000246005"/>
    </source>
</evidence>
<dbReference type="Proteomes" id="UP000246005">
    <property type="component" value="Unassembled WGS sequence"/>
</dbReference>
<dbReference type="EMBL" id="QGHB01000009">
    <property type="protein sequence ID" value="PWK84143.1"/>
    <property type="molecule type" value="Genomic_DNA"/>
</dbReference>
<feature type="transmembrane region" description="Helical" evidence="1">
    <location>
        <begin position="20"/>
        <end position="37"/>
    </location>
</feature>
<evidence type="ECO:0000256" key="1">
    <source>
        <dbReference type="SAM" id="Phobius"/>
    </source>
</evidence>
<keyword evidence="1" id="KW-0472">Membrane</keyword>
<gene>
    <name evidence="2" type="ORF">C8D88_109228</name>
</gene>